<feature type="chain" id="PRO_5045219431" evidence="1">
    <location>
        <begin position="29"/>
        <end position="549"/>
    </location>
</feature>
<dbReference type="EMBL" id="JBHLWK010000019">
    <property type="protein sequence ID" value="MFC0205801.1"/>
    <property type="molecule type" value="Genomic_DNA"/>
</dbReference>
<name>A0ABV6CZG9_9SPHN</name>
<sequence>MACLVRRSGTAAALALMAASTLVIPADAQVSREMAGFGRVDIMTVPLDGKIMLRSATYTPRGRVLISYAAPGDKDERDLKLALIDEDGRNMLPVFAGQVPVRAKDNGIRFMVFADNRRIHLGDFILECLPDLERCTRSQLVPVRYPDGLAVGDHVAHRWSEVIVSPDNRHVAWTTLFANFSALAFVGELRRTADVYTIENPRIISTLDPFAPDPRHADGVIPRPVGGGEVKQFVQGGTAISLVGAGRRDTPDSVVQDLASNALRPVTDTPGYTETTIFSPDERLGLTMTTRFSPKTDPAILGLVPRPYPGALNMGLGMFAYTYAVTGVRGAREGNVGPALIDIAESERQPEYLGLNLSTEPDWVFHSPMSWNPQGTRGIWIEGQRGTGKLRIRQVALPERKPAAVVTPRPFRVAEAYKPFRSDMAPAFAKASREQNVKVYGKAAGYITYRRQQDGRIEKAYYDFDDGDGAIYQGRETLQANPASNSTYVADLTVKGTHRGEMKLKITFGALGNPLPSKIVFEKDATGARLSSGHAQYDGVRLNVADLAP</sequence>
<evidence type="ECO:0000313" key="2">
    <source>
        <dbReference type="EMBL" id="MFC0205801.1"/>
    </source>
</evidence>
<protein>
    <submittedName>
        <fullName evidence="2">Uncharacterized protein</fullName>
    </submittedName>
</protein>
<dbReference type="RefSeq" id="WP_379488526.1">
    <property type="nucleotide sequence ID" value="NZ_JBHLWK010000019.1"/>
</dbReference>
<proteinExistence type="predicted"/>
<dbReference type="Proteomes" id="UP001589798">
    <property type="component" value="Unassembled WGS sequence"/>
</dbReference>
<gene>
    <name evidence="2" type="ORF">ACFFJC_16165</name>
</gene>
<feature type="signal peptide" evidence="1">
    <location>
        <begin position="1"/>
        <end position="28"/>
    </location>
</feature>
<evidence type="ECO:0000313" key="3">
    <source>
        <dbReference type="Proteomes" id="UP001589798"/>
    </source>
</evidence>
<reference evidence="2 3" key="1">
    <citation type="submission" date="2024-09" db="EMBL/GenBank/DDBJ databases">
        <authorList>
            <person name="Sun Q."/>
            <person name="Mori K."/>
        </authorList>
    </citation>
    <scope>NUCLEOTIDE SEQUENCE [LARGE SCALE GENOMIC DNA]</scope>
    <source>
        <strain evidence="2 3">CCM 7706</strain>
    </source>
</reference>
<keyword evidence="1" id="KW-0732">Signal</keyword>
<accession>A0ABV6CZG9</accession>
<keyword evidence="3" id="KW-1185">Reference proteome</keyword>
<comment type="caution">
    <text evidence="2">The sequence shown here is derived from an EMBL/GenBank/DDBJ whole genome shotgun (WGS) entry which is preliminary data.</text>
</comment>
<evidence type="ECO:0000256" key="1">
    <source>
        <dbReference type="SAM" id="SignalP"/>
    </source>
</evidence>
<organism evidence="2 3">
    <name type="scientific">Novosphingobium soli</name>
    <dbReference type="NCBI Taxonomy" id="574956"/>
    <lineage>
        <taxon>Bacteria</taxon>
        <taxon>Pseudomonadati</taxon>
        <taxon>Pseudomonadota</taxon>
        <taxon>Alphaproteobacteria</taxon>
        <taxon>Sphingomonadales</taxon>
        <taxon>Sphingomonadaceae</taxon>
        <taxon>Novosphingobium</taxon>
    </lineage>
</organism>